<evidence type="ECO:0000256" key="6">
    <source>
        <dbReference type="ARBA" id="ARBA00022989"/>
    </source>
</evidence>
<dbReference type="HOGENOM" id="CLU_360170_0_0_1"/>
<dbReference type="InterPro" id="IPR001621">
    <property type="entry name" value="Ligninase"/>
</dbReference>
<sequence>MGADMRNLYSQDWLDKARSGKDQIEPAGLTVMDSQFLAACLVNKWTTVFIALFIWRYLRQVVHLVSFWRYRPAKISDDPSFTARDVTIILPTVDPTNGLFTECLLTIIENAPSRVIVVTAGEALRLQTGLDTTIDVIAAMEANKRQQVAYALQLVTTAIVALVDDHVMWTDKFLTFALPAFDDRRVGLVGTNKRVLRETHHSSLAHRILNMIQCLYLERHNFEIRSTNAVDGGVFVVSGRTCLVRSEVVVGTDFVEKYTNDYCFFGLIGPLGADDDNFLTRWCVAHGWKIRIQYCPETLVTTTLGSSFKFAGGLRRWVRTTWRSNAISLVHVHVWRAQPWCVYAVYLTSFTNFALFYDIALIYALARSGFVDGHSCGAFAFVPVVFWMVLFKMVKPFAYFWRHPEDVILIPAYFLFTWAHSFIKLISTMKPGPALAIILLGGASNIADAFPASHHQQSNATQRRYLHGLTRMAQSTVLLGDLAIDGATTESGQAIQAILQGTASARVENEETYRQPLGGPHVKACHENTCCVWSHIVAQMTATFRSADGRHCTALARSAIRMGYHDAGAWNTSMPRLSAEAVAHGIGGGGADGSILLSDGELNRTENRGLQDIAHLVMSWYNVYHWSHGVSAADLIQMGALVATTACPGGPRIRAFVGRHDVEPGSPPPPHGLLPPSSSDAPWMLYVFKAKTLSPADLVALVGAHTVSRQFFVDTMYAGQAQDSTPAVFDTRFFDETTAAEKSPPGVYSFHSDMSLAADPTTQPIWASFTGENVHGS</sequence>
<reference evidence="17 18" key="1">
    <citation type="journal article" date="2011" name="Proc. Natl. Acad. Sci. U.S.A.">
        <title>Genome and transcriptome analyses of the mountain pine beetle-fungal symbiont Grosmannia clavigera, a lodgepole pine pathogen.</title>
        <authorList>
            <person name="DiGuistini S."/>
            <person name="Wang Y."/>
            <person name="Liao N.Y."/>
            <person name="Taylor G."/>
            <person name="Tanguay P."/>
            <person name="Feau N."/>
            <person name="Henrissat B."/>
            <person name="Chan S.K."/>
            <person name="Hesse-Orce U."/>
            <person name="Alamouti S.M."/>
            <person name="Tsui C.K.M."/>
            <person name="Docking R.T."/>
            <person name="Levasseur A."/>
            <person name="Haridas S."/>
            <person name="Robertson G."/>
            <person name="Birol I."/>
            <person name="Holt R.A."/>
            <person name="Marra M.A."/>
            <person name="Hamelin R.C."/>
            <person name="Hirst M."/>
            <person name="Jones S.J.M."/>
            <person name="Bohlmann J."/>
            <person name="Breuil C."/>
        </authorList>
    </citation>
    <scope>NUCLEOTIDE SEQUENCE [LARGE SCALE GENOMIC DNA]</scope>
    <source>
        <strain evidence="18">kw1407 / UAMH 11150</strain>
    </source>
</reference>
<dbReference type="AlphaFoldDB" id="F0XJU8"/>
<dbReference type="Proteomes" id="UP000007796">
    <property type="component" value="Unassembled WGS sequence"/>
</dbReference>
<comment type="subcellular location">
    <subcellularLocation>
        <location evidence="1">Membrane</location>
    </subcellularLocation>
</comment>
<dbReference type="Gene3D" id="1.10.520.10">
    <property type="match status" value="1"/>
</dbReference>
<proteinExistence type="inferred from homology"/>
<dbReference type="PROSITE" id="PS00435">
    <property type="entry name" value="PEROXIDASE_1"/>
    <property type="match status" value="1"/>
</dbReference>
<dbReference type="eggNOG" id="ENOG502SICP">
    <property type="taxonomic scope" value="Eukaryota"/>
</dbReference>
<evidence type="ECO:0000256" key="11">
    <source>
        <dbReference type="PIRSR" id="PIRSR601621-2"/>
    </source>
</evidence>
<dbReference type="GO" id="GO:0016020">
    <property type="term" value="C:membrane"/>
    <property type="evidence" value="ECO:0007669"/>
    <property type="project" value="UniProtKB-SubCell"/>
</dbReference>
<feature type="binding site" evidence="11">
    <location>
        <position position="730"/>
    </location>
    <ligand>
        <name>Ca(2+)</name>
        <dbReference type="ChEBI" id="CHEBI:29108"/>
        <label>2</label>
    </ligand>
</feature>
<keyword evidence="11" id="KW-0349">Heme</keyword>
<dbReference type="EMBL" id="GL629782">
    <property type="protein sequence ID" value="EFX02320.1"/>
    <property type="molecule type" value="Genomic_DNA"/>
</dbReference>
<evidence type="ECO:0000256" key="7">
    <source>
        <dbReference type="ARBA" id="ARBA00023136"/>
    </source>
</evidence>
<evidence type="ECO:0000313" key="17">
    <source>
        <dbReference type="EMBL" id="EFX02320.1"/>
    </source>
</evidence>
<evidence type="ECO:0000256" key="3">
    <source>
        <dbReference type="ARBA" id="ARBA00022676"/>
    </source>
</evidence>
<keyword evidence="5 15" id="KW-0812">Transmembrane</keyword>
<dbReference type="InterPro" id="IPR002016">
    <property type="entry name" value="Haem_peroxidase"/>
</dbReference>
<dbReference type="GeneID" id="25975350"/>
<feature type="binding site" evidence="11">
    <location>
        <position position="592"/>
    </location>
    <ligand>
        <name>Ca(2+)</name>
        <dbReference type="ChEBI" id="CHEBI:29108"/>
        <label>1</label>
    </ligand>
</feature>
<name>F0XJU8_GROCL</name>
<feature type="binding site" evidence="11">
    <location>
        <position position="566"/>
    </location>
    <ligand>
        <name>Ca(2+)</name>
        <dbReference type="ChEBI" id="CHEBI:29108"/>
        <label>1</label>
    </ligand>
</feature>
<dbReference type="Pfam" id="PF13641">
    <property type="entry name" value="Glyco_tranf_2_3"/>
    <property type="match status" value="1"/>
</dbReference>
<dbReference type="PANTHER" id="PTHR47844">
    <property type="entry name" value="SYNTHASE CPS1, PUTATIVE (AFU_ORTHOLOGUE AFUA_7G02500)-RELATED"/>
    <property type="match status" value="1"/>
</dbReference>
<feature type="domain" description="Plant heme peroxidase family profile" evidence="16">
    <location>
        <begin position="555"/>
        <end position="709"/>
    </location>
</feature>
<keyword evidence="11" id="KW-0408">Iron</keyword>
<dbReference type="SUPFAM" id="SSF48113">
    <property type="entry name" value="Heme-dependent peroxidases"/>
    <property type="match status" value="1"/>
</dbReference>
<feature type="binding site" description="axial binding residue" evidence="11">
    <location>
        <position position="705"/>
    </location>
    <ligand>
        <name>heme b</name>
        <dbReference type="ChEBI" id="CHEBI:60344"/>
    </ligand>
    <ligandPart>
        <name>Fe</name>
        <dbReference type="ChEBI" id="CHEBI:18248"/>
    </ligandPart>
</feature>
<keyword evidence="14" id="KW-0560">Oxidoreductase</keyword>
<dbReference type="GO" id="GO:0046872">
    <property type="term" value="F:metal ion binding"/>
    <property type="evidence" value="ECO:0007669"/>
    <property type="project" value="UniProtKB-UniRule"/>
</dbReference>
<evidence type="ECO:0000256" key="8">
    <source>
        <dbReference type="ARBA" id="ARBA00023157"/>
    </source>
</evidence>
<dbReference type="EC" id="1.11.1.-" evidence="14"/>
<dbReference type="InterPro" id="IPR029044">
    <property type="entry name" value="Nucleotide-diphossugar_trans"/>
</dbReference>
<evidence type="ECO:0000256" key="9">
    <source>
        <dbReference type="ARBA" id="ARBA00023180"/>
    </source>
</evidence>
<feature type="site" description="Transition state stabilizer" evidence="12">
    <location>
        <position position="561"/>
    </location>
</feature>
<evidence type="ECO:0000256" key="14">
    <source>
        <dbReference type="RuleBase" id="RU363051"/>
    </source>
</evidence>
<dbReference type="Gene3D" id="1.10.420.10">
    <property type="entry name" value="Peroxidase, domain 2"/>
    <property type="match status" value="1"/>
</dbReference>
<dbReference type="InterPro" id="IPR019793">
    <property type="entry name" value="Peroxidases_heam-ligand_BS"/>
</dbReference>
<accession>F0XJU8</accession>
<feature type="active site" description="Proton acceptor" evidence="10">
    <location>
        <position position="565"/>
    </location>
</feature>
<dbReference type="PRINTS" id="PR00458">
    <property type="entry name" value="PEROXIDASE"/>
</dbReference>
<comment type="cofactor">
    <cofactor evidence="11">
        <name>heme b</name>
        <dbReference type="ChEBI" id="CHEBI:60344"/>
    </cofactor>
    <text evidence="11">Binds 1 heme b (iron(II)-protoporphyrin IX) group per subunit.</text>
</comment>
<organism evidence="18">
    <name type="scientific">Grosmannia clavigera (strain kw1407 / UAMH 11150)</name>
    <name type="common">Blue stain fungus</name>
    <name type="synonym">Graphiocladiella clavigera</name>
    <dbReference type="NCBI Taxonomy" id="655863"/>
    <lineage>
        <taxon>Eukaryota</taxon>
        <taxon>Fungi</taxon>
        <taxon>Dikarya</taxon>
        <taxon>Ascomycota</taxon>
        <taxon>Pezizomycotina</taxon>
        <taxon>Sordariomycetes</taxon>
        <taxon>Sordariomycetidae</taxon>
        <taxon>Ophiostomatales</taxon>
        <taxon>Ophiostomataceae</taxon>
        <taxon>Leptographium</taxon>
    </lineage>
</organism>
<evidence type="ECO:0000256" key="13">
    <source>
        <dbReference type="PIRSR" id="PIRSR601621-4"/>
    </source>
</evidence>
<keyword evidence="8 13" id="KW-1015">Disulfide bond</keyword>
<evidence type="ECO:0000313" key="18">
    <source>
        <dbReference type="Proteomes" id="UP000007796"/>
    </source>
</evidence>
<evidence type="ECO:0000259" key="16">
    <source>
        <dbReference type="PROSITE" id="PS50873"/>
    </source>
</evidence>
<dbReference type="InterPro" id="IPR010255">
    <property type="entry name" value="Haem_peroxidase_sf"/>
</dbReference>
<comment type="cofactor">
    <cofactor evidence="11 14">
        <name>Ca(2+)</name>
        <dbReference type="ChEBI" id="CHEBI:29108"/>
    </cofactor>
    <text evidence="11 14">Binds 2 calcium ions per subunit.</text>
</comment>
<keyword evidence="4" id="KW-0808">Transferase</keyword>
<feature type="binding site" evidence="11">
    <location>
        <position position="725"/>
    </location>
    <ligand>
        <name>Ca(2+)</name>
        <dbReference type="ChEBI" id="CHEBI:29108"/>
        <label>2</label>
    </ligand>
</feature>
<dbReference type="InterPro" id="IPR052427">
    <property type="entry name" value="Glycosyltrans_GT2/GT47"/>
</dbReference>
<feature type="binding site" evidence="11">
    <location>
        <position position="594"/>
    </location>
    <ligand>
        <name>Ca(2+)</name>
        <dbReference type="ChEBI" id="CHEBI:29108"/>
        <label>1</label>
    </ligand>
</feature>
<keyword evidence="14" id="KW-0575">Peroxidase</keyword>
<feature type="binding site" evidence="11">
    <location>
        <position position="590"/>
    </location>
    <ligand>
        <name>Ca(2+)</name>
        <dbReference type="ChEBI" id="CHEBI:29108"/>
        <label>1</label>
    </ligand>
</feature>
<protein>
    <recommendedName>
        <fullName evidence="14">Peroxidase</fullName>
        <ecNumber evidence="14">1.11.1.-</ecNumber>
    </recommendedName>
</protein>
<evidence type="ECO:0000256" key="5">
    <source>
        <dbReference type="ARBA" id="ARBA00022692"/>
    </source>
</evidence>
<keyword evidence="3" id="KW-0328">Glycosyltransferase</keyword>
<feature type="transmembrane region" description="Helical" evidence="15">
    <location>
        <begin position="407"/>
        <end position="426"/>
    </location>
</feature>
<dbReference type="InParanoid" id="F0XJU8"/>
<dbReference type="GO" id="GO:0020037">
    <property type="term" value="F:heme binding"/>
    <property type="evidence" value="ECO:0007669"/>
    <property type="project" value="UniProtKB-UniRule"/>
</dbReference>
<feature type="binding site" evidence="11">
    <location>
        <position position="706"/>
    </location>
    <ligand>
        <name>Ca(2+)</name>
        <dbReference type="ChEBI" id="CHEBI:29108"/>
        <label>2</label>
    </ligand>
</feature>
<keyword evidence="11 14" id="KW-0479">Metal-binding</keyword>
<keyword evidence="6 15" id="KW-1133">Transmembrane helix</keyword>
<dbReference type="PROSITE" id="PS50873">
    <property type="entry name" value="PEROXIDASE_4"/>
    <property type="match status" value="1"/>
</dbReference>
<dbReference type="GO" id="GO:0016757">
    <property type="term" value="F:glycosyltransferase activity"/>
    <property type="evidence" value="ECO:0007669"/>
    <property type="project" value="UniProtKB-KW"/>
</dbReference>
<evidence type="ECO:0000256" key="15">
    <source>
        <dbReference type="SAM" id="Phobius"/>
    </source>
</evidence>
<keyword evidence="18" id="KW-1185">Reference proteome</keyword>
<dbReference type="OrthoDB" id="2849215at2759"/>
<dbReference type="SUPFAM" id="SSF53448">
    <property type="entry name" value="Nucleotide-diphospho-sugar transferases"/>
    <property type="match status" value="1"/>
</dbReference>
<comment type="similarity">
    <text evidence="2 14">Belongs to the peroxidase family. Ligninase subfamily.</text>
</comment>
<dbReference type="GO" id="GO:0006979">
    <property type="term" value="P:response to oxidative stress"/>
    <property type="evidence" value="ECO:0007669"/>
    <property type="project" value="InterPro"/>
</dbReference>
<evidence type="ECO:0000256" key="2">
    <source>
        <dbReference type="ARBA" id="ARBA00006089"/>
    </source>
</evidence>
<feature type="disulfide bond" evidence="13">
    <location>
        <begin position="552"/>
        <end position="647"/>
    </location>
</feature>
<dbReference type="RefSeq" id="XP_014171802.1">
    <property type="nucleotide sequence ID" value="XM_014316327.1"/>
</dbReference>
<evidence type="ECO:0000256" key="12">
    <source>
        <dbReference type="PIRSR" id="PIRSR601621-3"/>
    </source>
</evidence>
<feature type="binding site" evidence="11">
    <location>
        <position position="723"/>
    </location>
    <ligand>
        <name>Ca(2+)</name>
        <dbReference type="ChEBI" id="CHEBI:29108"/>
        <label>2</label>
    </ligand>
</feature>
<feature type="transmembrane region" description="Helical" evidence="15">
    <location>
        <begin position="343"/>
        <end position="366"/>
    </location>
</feature>
<evidence type="ECO:0000256" key="4">
    <source>
        <dbReference type="ARBA" id="ARBA00022679"/>
    </source>
</evidence>
<keyword evidence="11 14" id="KW-0106">Calcium</keyword>
<evidence type="ECO:0000256" key="10">
    <source>
        <dbReference type="PIRSR" id="PIRSR601621-1"/>
    </source>
</evidence>
<dbReference type="PANTHER" id="PTHR47844:SF1">
    <property type="entry name" value="EXOSTOSIN-LIKE 2"/>
    <property type="match status" value="1"/>
</dbReference>
<keyword evidence="9" id="KW-0325">Glycoprotein</keyword>
<dbReference type="PRINTS" id="PR00462">
    <property type="entry name" value="LIGNINASE"/>
</dbReference>
<gene>
    <name evidence="17" type="ORF">CMQ_2369</name>
</gene>
<dbReference type="GO" id="GO:0004601">
    <property type="term" value="F:peroxidase activity"/>
    <property type="evidence" value="ECO:0007669"/>
    <property type="project" value="UniProtKB-KW"/>
</dbReference>
<dbReference type="STRING" id="655863.F0XJU8"/>
<keyword evidence="7 15" id="KW-0472">Membrane</keyword>
<dbReference type="Pfam" id="PF00141">
    <property type="entry name" value="peroxidase"/>
    <property type="match status" value="1"/>
</dbReference>
<evidence type="ECO:0000256" key="1">
    <source>
        <dbReference type="ARBA" id="ARBA00004370"/>
    </source>
</evidence>
<feature type="transmembrane region" description="Helical" evidence="15">
    <location>
        <begin position="378"/>
        <end position="401"/>
    </location>
</feature>